<dbReference type="RefSeq" id="WP_141917571.1">
    <property type="nucleotide sequence ID" value="NZ_BAAAYS010000011.1"/>
</dbReference>
<evidence type="ECO:0000259" key="1">
    <source>
        <dbReference type="Pfam" id="PF00881"/>
    </source>
</evidence>
<dbReference type="InterPro" id="IPR029479">
    <property type="entry name" value="Nitroreductase"/>
</dbReference>
<dbReference type="InterPro" id="IPR000415">
    <property type="entry name" value="Nitroreductase-like"/>
</dbReference>
<dbReference type="OrthoDB" id="3723182at2"/>
<sequence length="443" mass="47030">MLCSSDSSDFYGIELLVLTGTTEHPVTIQRVPARTSAVEGPPVTIPAQELGRLEILAGQGRVRSIIRCHGQEVMALAGPHAIPTLDASPRRDERTPVCLDPGTYIHWESGIAVIANLATSTRITVPGEVVAQLLGPHLPAWQAQLLLHAGVLQKGPTPAGEPGRWWSFEELLSYNRSRLGTHLGEYGGSYTRATAHGSIPEWTDGSEGAPACEPEPVVAAGRTLGECLTNRHSRRDHSAPPASLSEVAALLTRSAHATPCDPDPGQGTALYSLPYPAGGALDELSHYIVVNRGVHRGADLSHSVFRYDHLSDAITPVAVNAAACDRLCALYARMGMIPPDELQYLILVACDFPRLSHKYESVAAALMYKHVGAWMQTASLVAEDLNLAVCPLGGGPADILDSLFTEATTTTSGPKVVGEFVVASRPAAESAGYAAAKSDRRTP</sequence>
<comment type="caution">
    <text evidence="2">The sequence shown here is derived from an EMBL/GenBank/DDBJ whole genome shotgun (WGS) entry which is preliminary data.</text>
</comment>
<dbReference type="Gene3D" id="3.40.109.10">
    <property type="entry name" value="NADH Oxidase"/>
    <property type="match status" value="1"/>
</dbReference>
<accession>A0A543HYQ8</accession>
<keyword evidence="3" id="KW-1185">Reference proteome</keyword>
<name>A0A543HYQ8_9MICO</name>
<dbReference type="Proteomes" id="UP000318331">
    <property type="component" value="Unassembled WGS sequence"/>
</dbReference>
<reference evidence="2 3" key="1">
    <citation type="submission" date="2019-06" db="EMBL/GenBank/DDBJ databases">
        <title>Sequencing the genomes of 1000 actinobacteria strains.</title>
        <authorList>
            <person name="Klenk H.-P."/>
        </authorList>
    </citation>
    <scope>NUCLEOTIDE SEQUENCE [LARGE SCALE GENOMIC DNA]</scope>
    <source>
        <strain evidence="2 3">DSM 18031</strain>
    </source>
</reference>
<dbReference type="AlphaFoldDB" id="A0A543HYQ8"/>
<evidence type="ECO:0000313" key="2">
    <source>
        <dbReference type="EMBL" id="TQM63471.1"/>
    </source>
</evidence>
<feature type="domain" description="Nitroreductase" evidence="1">
    <location>
        <begin position="230"/>
        <end position="402"/>
    </location>
</feature>
<dbReference type="GO" id="GO:0016491">
    <property type="term" value="F:oxidoreductase activity"/>
    <property type="evidence" value="ECO:0007669"/>
    <property type="project" value="InterPro"/>
</dbReference>
<dbReference type="Pfam" id="PF00881">
    <property type="entry name" value="Nitroreductase"/>
    <property type="match status" value="1"/>
</dbReference>
<dbReference type="EMBL" id="VFPN01000002">
    <property type="protein sequence ID" value="TQM63471.1"/>
    <property type="molecule type" value="Genomic_DNA"/>
</dbReference>
<protein>
    <submittedName>
        <fullName evidence="2">SagB-type dehydrogenase family enzyme</fullName>
    </submittedName>
</protein>
<evidence type="ECO:0000313" key="3">
    <source>
        <dbReference type="Proteomes" id="UP000318331"/>
    </source>
</evidence>
<dbReference type="SUPFAM" id="SSF55469">
    <property type="entry name" value="FMN-dependent nitroreductase-like"/>
    <property type="match status" value="1"/>
</dbReference>
<proteinExistence type="predicted"/>
<organism evidence="2 3">
    <name type="scientific">Klugiella xanthotipulae</name>
    <dbReference type="NCBI Taxonomy" id="244735"/>
    <lineage>
        <taxon>Bacteria</taxon>
        <taxon>Bacillati</taxon>
        <taxon>Actinomycetota</taxon>
        <taxon>Actinomycetes</taxon>
        <taxon>Micrococcales</taxon>
        <taxon>Microbacteriaceae</taxon>
        <taxon>Klugiella</taxon>
    </lineage>
</organism>
<gene>
    <name evidence="2" type="ORF">FB466_1734</name>
</gene>